<comment type="function">
    <text evidence="17">Removal of H(2)O(2), oxidation of toxic reductants, biosynthesis and degradation of lignin, suberization, auxin catabolism, response to environmental stresses such as wounding, pathogen attack and oxidative stress.</text>
</comment>
<evidence type="ECO:0000256" key="13">
    <source>
        <dbReference type="PIRSR" id="PIRSR600823-2"/>
    </source>
</evidence>
<feature type="binding site" evidence="14">
    <location>
        <position position="252"/>
    </location>
    <ligand>
        <name>Ca(2+)</name>
        <dbReference type="ChEBI" id="CHEBI:29108"/>
        <label>2</label>
    </ligand>
</feature>
<evidence type="ECO:0000256" key="1">
    <source>
        <dbReference type="ARBA" id="ARBA00000189"/>
    </source>
</evidence>
<feature type="chain" id="PRO_5043109284" description="Peroxidase" evidence="17">
    <location>
        <begin position="29"/>
        <end position="324"/>
    </location>
</feature>
<evidence type="ECO:0000256" key="9">
    <source>
        <dbReference type="ARBA" id="ARBA00023157"/>
    </source>
</evidence>
<feature type="binding site" evidence="14">
    <location>
        <position position="247"/>
    </location>
    <ligand>
        <name>Ca(2+)</name>
        <dbReference type="ChEBI" id="CHEBI:29108"/>
        <label>2</label>
    </ligand>
</feature>
<dbReference type="InterPro" id="IPR010255">
    <property type="entry name" value="Haem_peroxidase_sf"/>
</dbReference>
<dbReference type="InterPro" id="IPR000823">
    <property type="entry name" value="Peroxidase_pln"/>
</dbReference>
<feature type="binding site" evidence="13">
    <location>
        <position position="167"/>
    </location>
    <ligand>
        <name>substrate</name>
    </ligand>
</feature>
<dbReference type="GO" id="GO:0005576">
    <property type="term" value="C:extracellular region"/>
    <property type="evidence" value="ECO:0007669"/>
    <property type="project" value="UniProtKB-SubCell"/>
</dbReference>
<dbReference type="InterPro" id="IPR019793">
    <property type="entry name" value="Peroxidases_heam-ligand_BS"/>
</dbReference>
<gene>
    <name evidence="19" type="ORF">QJS04_geneDACA005882</name>
</gene>
<evidence type="ECO:0000259" key="18">
    <source>
        <dbReference type="PROSITE" id="PS50873"/>
    </source>
</evidence>
<evidence type="ECO:0000256" key="3">
    <source>
        <dbReference type="ARBA" id="ARBA00022559"/>
    </source>
</evidence>
<comment type="cofactor">
    <cofactor evidence="14 17">
        <name>heme b</name>
        <dbReference type="ChEBI" id="CHEBI:60344"/>
    </cofactor>
    <text evidence="14 17">Binds 1 heme b (iron(II)-protoporphyrin IX) group per subunit.</text>
</comment>
<feature type="binding site" evidence="14">
    <location>
        <position position="76"/>
    </location>
    <ligand>
        <name>Ca(2+)</name>
        <dbReference type="ChEBI" id="CHEBI:29108"/>
        <label>1</label>
    </ligand>
</feature>
<feature type="binding site" evidence="14">
    <location>
        <position position="74"/>
    </location>
    <ligand>
        <name>Ca(2+)</name>
        <dbReference type="ChEBI" id="CHEBI:29108"/>
        <label>1</label>
    </ligand>
</feature>
<dbReference type="GO" id="GO:0042744">
    <property type="term" value="P:hydrogen peroxide catabolic process"/>
    <property type="evidence" value="ECO:0007669"/>
    <property type="project" value="UniProtKB-KW"/>
</dbReference>
<feature type="signal peptide" evidence="17">
    <location>
        <begin position="1"/>
        <end position="28"/>
    </location>
</feature>
<dbReference type="InterPro" id="IPR002016">
    <property type="entry name" value="Haem_peroxidase"/>
</dbReference>
<keyword evidence="3 17" id="KW-0575">Peroxidase</keyword>
<evidence type="ECO:0000313" key="19">
    <source>
        <dbReference type="EMBL" id="KAK1271343.1"/>
    </source>
</evidence>
<evidence type="ECO:0000313" key="20">
    <source>
        <dbReference type="Proteomes" id="UP001179952"/>
    </source>
</evidence>
<dbReference type="GO" id="GO:0020037">
    <property type="term" value="F:heme binding"/>
    <property type="evidence" value="ECO:0007669"/>
    <property type="project" value="UniProtKB-UniRule"/>
</dbReference>
<evidence type="ECO:0000256" key="7">
    <source>
        <dbReference type="ARBA" id="ARBA00023002"/>
    </source>
</evidence>
<dbReference type="AlphaFoldDB" id="A0AAV9B4M1"/>
<dbReference type="Proteomes" id="UP001179952">
    <property type="component" value="Unassembled WGS sequence"/>
</dbReference>
<reference evidence="19" key="2">
    <citation type="submission" date="2023-06" db="EMBL/GenBank/DDBJ databases">
        <authorList>
            <person name="Ma L."/>
            <person name="Liu K.-W."/>
            <person name="Li Z."/>
            <person name="Hsiao Y.-Y."/>
            <person name="Qi Y."/>
            <person name="Fu T."/>
            <person name="Tang G."/>
            <person name="Zhang D."/>
            <person name="Sun W.-H."/>
            <person name="Liu D.-K."/>
            <person name="Li Y."/>
            <person name="Chen G.-Z."/>
            <person name="Liu X.-D."/>
            <person name="Liao X.-Y."/>
            <person name="Jiang Y.-T."/>
            <person name="Yu X."/>
            <person name="Hao Y."/>
            <person name="Huang J."/>
            <person name="Zhao X.-W."/>
            <person name="Ke S."/>
            <person name="Chen Y.-Y."/>
            <person name="Wu W.-L."/>
            <person name="Hsu J.-L."/>
            <person name="Lin Y.-F."/>
            <person name="Huang M.-D."/>
            <person name="Li C.-Y."/>
            <person name="Huang L."/>
            <person name="Wang Z.-W."/>
            <person name="Zhao X."/>
            <person name="Zhong W.-Y."/>
            <person name="Peng D.-H."/>
            <person name="Ahmad S."/>
            <person name="Lan S."/>
            <person name="Zhang J.-S."/>
            <person name="Tsai W.-C."/>
            <person name="Van De Peer Y."/>
            <person name="Liu Z.-J."/>
        </authorList>
    </citation>
    <scope>NUCLEOTIDE SEQUENCE</scope>
    <source>
        <strain evidence="19">SCP</strain>
        <tissue evidence="19">Leaves</tissue>
    </source>
</reference>
<dbReference type="GO" id="GO:0140825">
    <property type="term" value="F:lactoperoxidase activity"/>
    <property type="evidence" value="ECO:0007669"/>
    <property type="project" value="UniProtKB-EC"/>
</dbReference>
<comment type="cofactor">
    <cofactor evidence="14 17">
        <name>Ca(2+)</name>
        <dbReference type="ChEBI" id="CHEBI:29108"/>
    </cofactor>
    <text evidence="14 17">Binds 2 calcium ions per subunit.</text>
</comment>
<dbReference type="CDD" id="cd00693">
    <property type="entry name" value="secretory_peroxidase"/>
    <property type="match status" value="1"/>
</dbReference>
<dbReference type="Pfam" id="PF00141">
    <property type="entry name" value="peroxidase"/>
    <property type="match status" value="1"/>
</dbReference>
<feature type="active site" description="Proton acceptor" evidence="12">
    <location>
        <position position="70"/>
    </location>
</feature>
<keyword evidence="20" id="KW-1185">Reference proteome</keyword>
<evidence type="ECO:0000256" key="8">
    <source>
        <dbReference type="ARBA" id="ARBA00023004"/>
    </source>
</evidence>
<comment type="similarity">
    <text evidence="17">Belongs to the peroxidase family. Classical plant (class III) peroxidase subfamily.</text>
</comment>
<keyword evidence="6 14" id="KW-0106">Calcium</keyword>
<comment type="caution">
    <text evidence="19">The sequence shown here is derived from an EMBL/GenBank/DDBJ whole genome shotgun (WGS) entry which is preliminary data.</text>
</comment>
<dbReference type="Gene3D" id="1.10.420.10">
    <property type="entry name" value="Peroxidase, domain 2"/>
    <property type="match status" value="1"/>
</dbReference>
<evidence type="ECO:0000256" key="12">
    <source>
        <dbReference type="PIRSR" id="PIRSR600823-1"/>
    </source>
</evidence>
<dbReference type="PANTHER" id="PTHR31388:SF24">
    <property type="entry name" value="PEROXIDASE 52"/>
    <property type="match status" value="1"/>
</dbReference>
<accession>A0AAV9B4M1</accession>
<comment type="subcellular location">
    <subcellularLocation>
        <location evidence="17">Secreted</location>
    </subcellularLocation>
</comment>
<keyword evidence="17" id="KW-0964">Secreted</keyword>
<comment type="similarity">
    <text evidence="2">Belongs to the peroxidase family. Ascorbate peroxidase subfamily.</text>
</comment>
<dbReference type="FunFam" id="1.10.520.10:FF:000001">
    <property type="entry name" value="Peroxidase"/>
    <property type="match status" value="1"/>
</dbReference>
<dbReference type="PROSITE" id="PS50873">
    <property type="entry name" value="PEROXIDASE_4"/>
    <property type="match status" value="1"/>
</dbReference>
<keyword evidence="9 16" id="KW-1015">Disulfide bond</keyword>
<proteinExistence type="inferred from homology"/>
<dbReference type="PRINTS" id="PR00461">
    <property type="entry name" value="PLPEROXIDASE"/>
</dbReference>
<evidence type="ECO:0000256" key="2">
    <source>
        <dbReference type="ARBA" id="ARBA00006873"/>
    </source>
</evidence>
<evidence type="ECO:0000256" key="11">
    <source>
        <dbReference type="ARBA" id="ARBA00023324"/>
    </source>
</evidence>
<dbReference type="FunFam" id="1.10.420.10:FF:000006">
    <property type="entry name" value="Peroxidase"/>
    <property type="match status" value="1"/>
</dbReference>
<keyword evidence="11 17" id="KW-0376">Hydrogen peroxide</keyword>
<dbReference type="PRINTS" id="PR00458">
    <property type="entry name" value="PEROXIDASE"/>
</dbReference>
<feature type="binding site" evidence="14">
    <location>
        <position position="92"/>
    </location>
    <ligand>
        <name>Ca(2+)</name>
        <dbReference type="ChEBI" id="CHEBI:29108"/>
        <label>1</label>
    </ligand>
</feature>
<dbReference type="EC" id="1.11.1.7" evidence="17"/>
<keyword evidence="10" id="KW-0325">Glycoprotein</keyword>
<feature type="disulfide bond" evidence="16">
    <location>
        <begin position="39"/>
        <end position="119"/>
    </location>
</feature>
<feature type="binding site" evidence="14">
    <location>
        <position position="78"/>
    </location>
    <ligand>
        <name>Ca(2+)</name>
        <dbReference type="ChEBI" id="CHEBI:29108"/>
        <label>1</label>
    </ligand>
</feature>
<feature type="disulfide bond" evidence="16">
    <location>
        <begin position="72"/>
        <end position="77"/>
    </location>
</feature>
<evidence type="ECO:0000256" key="4">
    <source>
        <dbReference type="ARBA" id="ARBA00022617"/>
    </source>
</evidence>
<keyword evidence="5 14" id="KW-0479">Metal-binding</keyword>
<feature type="binding site" evidence="14">
    <location>
        <position position="198"/>
    </location>
    <ligand>
        <name>Ca(2+)</name>
        <dbReference type="ChEBI" id="CHEBI:29108"/>
        <label>2</label>
    </ligand>
</feature>
<dbReference type="GO" id="GO:0046872">
    <property type="term" value="F:metal ion binding"/>
    <property type="evidence" value="ECO:0007669"/>
    <property type="project" value="UniProtKB-UniRule"/>
</dbReference>
<dbReference type="PANTHER" id="PTHR31388">
    <property type="entry name" value="PEROXIDASE 72-RELATED"/>
    <property type="match status" value="1"/>
</dbReference>
<keyword evidence="4 17" id="KW-0349">Heme</keyword>
<feature type="disulfide bond" evidence="16">
    <location>
        <begin position="125"/>
        <end position="320"/>
    </location>
</feature>
<dbReference type="Gene3D" id="1.10.520.10">
    <property type="match status" value="1"/>
</dbReference>
<dbReference type="SUPFAM" id="SSF48113">
    <property type="entry name" value="Heme-dependent peroxidases"/>
    <property type="match status" value="1"/>
</dbReference>
<evidence type="ECO:0000256" key="17">
    <source>
        <dbReference type="RuleBase" id="RU362060"/>
    </source>
</evidence>
<dbReference type="GO" id="GO:0006979">
    <property type="term" value="P:response to oxidative stress"/>
    <property type="evidence" value="ECO:0007669"/>
    <property type="project" value="UniProtKB-UniRule"/>
</dbReference>
<evidence type="ECO:0000256" key="5">
    <source>
        <dbReference type="ARBA" id="ARBA00022723"/>
    </source>
</evidence>
<dbReference type="InterPro" id="IPR033905">
    <property type="entry name" value="Secretory_peroxidase"/>
</dbReference>
<feature type="binding site" description="axial binding residue" evidence="14">
    <location>
        <position position="197"/>
    </location>
    <ligand>
        <name>heme b</name>
        <dbReference type="ChEBI" id="CHEBI:60344"/>
    </ligand>
    <ligandPart>
        <name>Fe</name>
        <dbReference type="ChEBI" id="CHEBI:18248"/>
    </ligandPart>
</feature>
<feature type="binding site" evidence="14">
    <location>
        <position position="80"/>
    </location>
    <ligand>
        <name>Ca(2+)</name>
        <dbReference type="ChEBI" id="CHEBI:29108"/>
        <label>1</label>
    </ligand>
</feature>
<evidence type="ECO:0000256" key="15">
    <source>
        <dbReference type="PIRSR" id="PIRSR600823-4"/>
    </source>
</evidence>
<organism evidence="19 20">
    <name type="scientific">Acorus gramineus</name>
    <name type="common">Dwarf sweet flag</name>
    <dbReference type="NCBI Taxonomy" id="55184"/>
    <lineage>
        <taxon>Eukaryota</taxon>
        <taxon>Viridiplantae</taxon>
        <taxon>Streptophyta</taxon>
        <taxon>Embryophyta</taxon>
        <taxon>Tracheophyta</taxon>
        <taxon>Spermatophyta</taxon>
        <taxon>Magnoliopsida</taxon>
        <taxon>Liliopsida</taxon>
        <taxon>Acoraceae</taxon>
        <taxon>Acorus</taxon>
    </lineage>
</organism>
<dbReference type="PROSITE" id="PS00435">
    <property type="entry name" value="PEROXIDASE_1"/>
    <property type="match status" value="1"/>
</dbReference>
<keyword evidence="17" id="KW-0732">Signal</keyword>
<comment type="catalytic activity">
    <reaction evidence="1 17">
        <text>2 a phenolic donor + H2O2 = 2 a phenolic radical donor + 2 H2O</text>
        <dbReference type="Rhea" id="RHEA:56136"/>
        <dbReference type="ChEBI" id="CHEBI:15377"/>
        <dbReference type="ChEBI" id="CHEBI:16240"/>
        <dbReference type="ChEBI" id="CHEBI:139520"/>
        <dbReference type="ChEBI" id="CHEBI:139521"/>
        <dbReference type="EC" id="1.11.1.7"/>
    </reaction>
</comment>
<feature type="binding site" evidence="14">
    <location>
        <position position="71"/>
    </location>
    <ligand>
        <name>Ca(2+)</name>
        <dbReference type="ChEBI" id="CHEBI:29108"/>
        <label>1</label>
    </ligand>
</feature>
<evidence type="ECO:0000256" key="16">
    <source>
        <dbReference type="PIRSR" id="PIRSR600823-5"/>
    </source>
</evidence>
<feature type="domain" description="Plant heme peroxidase family profile" evidence="18">
    <location>
        <begin position="29"/>
        <end position="324"/>
    </location>
</feature>
<protein>
    <recommendedName>
        <fullName evidence="17">Peroxidase</fullName>
        <ecNumber evidence="17">1.11.1.7</ecNumber>
    </recommendedName>
</protein>
<evidence type="ECO:0000256" key="6">
    <source>
        <dbReference type="ARBA" id="ARBA00022837"/>
    </source>
</evidence>
<name>A0AAV9B4M1_ACOGR</name>
<reference evidence="19" key="1">
    <citation type="journal article" date="2023" name="Nat. Commun.">
        <title>Diploid and tetraploid genomes of Acorus and the evolution of monocots.</title>
        <authorList>
            <person name="Ma L."/>
            <person name="Liu K.W."/>
            <person name="Li Z."/>
            <person name="Hsiao Y.Y."/>
            <person name="Qi Y."/>
            <person name="Fu T."/>
            <person name="Tang G.D."/>
            <person name="Zhang D."/>
            <person name="Sun W.H."/>
            <person name="Liu D.K."/>
            <person name="Li Y."/>
            <person name="Chen G.Z."/>
            <person name="Liu X.D."/>
            <person name="Liao X.Y."/>
            <person name="Jiang Y.T."/>
            <person name="Yu X."/>
            <person name="Hao Y."/>
            <person name="Huang J."/>
            <person name="Zhao X.W."/>
            <person name="Ke S."/>
            <person name="Chen Y.Y."/>
            <person name="Wu W.L."/>
            <person name="Hsu J.L."/>
            <person name="Lin Y.F."/>
            <person name="Huang M.D."/>
            <person name="Li C.Y."/>
            <person name="Huang L."/>
            <person name="Wang Z.W."/>
            <person name="Zhao X."/>
            <person name="Zhong W.Y."/>
            <person name="Peng D.H."/>
            <person name="Ahmad S."/>
            <person name="Lan S."/>
            <person name="Zhang J.S."/>
            <person name="Tsai W.C."/>
            <person name="Van de Peer Y."/>
            <person name="Liu Z.J."/>
        </authorList>
    </citation>
    <scope>NUCLEOTIDE SEQUENCE</scope>
    <source>
        <strain evidence="19">SCP</strain>
    </source>
</reference>
<evidence type="ECO:0000256" key="10">
    <source>
        <dbReference type="ARBA" id="ARBA00023180"/>
    </source>
</evidence>
<feature type="disulfide bond" evidence="16">
    <location>
        <begin position="204"/>
        <end position="229"/>
    </location>
</feature>
<keyword evidence="8 14" id="KW-0408">Iron</keyword>
<feature type="binding site" evidence="14">
    <location>
        <position position="244"/>
    </location>
    <ligand>
        <name>Ca(2+)</name>
        <dbReference type="ChEBI" id="CHEBI:29108"/>
        <label>2</label>
    </ligand>
</feature>
<keyword evidence="7 17" id="KW-0560">Oxidoreductase</keyword>
<dbReference type="EMBL" id="JAUJYN010000005">
    <property type="protein sequence ID" value="KAK1271343.1"/>
    <property type="molecule type" value="Genomic_DNA"/>
</dbReference>
<feature type="site" description="Transition state stabilizer" evidence="15">
    <location>
        <position position="66"/>
    </location>
</feature>
<evidence type="ECO:0000256" key="14">
    <source>
        <dbReference type="PIRSR" id="PIRSR600823-3"/>
    </source>
</evidence>
<sequence length="324" mass="34027">MTAAATTTPMAIVSFSLLLLLLFGTSSAQLSTNFYSSSCPNVFSTVKSAVQSAVASEKRMGASLVRLFYHDCFVNGCDGSVLLDDTANFTGEKNAAPNKNSARGFGVIDNIKSQVEKVCPGVVSCADILAITARDSTVALGGPSWAVKVGRRDARTASLSGANNNIPPPTFSLSSLISSFQAQGLSAKDMVTLSGAHTFGQAQCTNFRARIYNETNIEASFATTRRANCPSTQGSGDNNLAPLDLQTPTTFDNRYYANLVSLKGLLHSDQQLFSNGSTDSQVRSYASGASSFASNFAAAMIKLGDLSPLTGSSGEIRKVCSKIN</sequence>